<dbReference type="InterPro" id="IPR008808">
    <property type="entry name" value="Powdery_mildew-R_dom"/>
</dbReference>
<evidence type="ECO:0000313" key="3">
    <source>
        <dbReference type="Proteomes" id="UP001188597"/>
    </source>
</evidence>
<dbReference type="Pfam" id="PF05659">
    <property type="entry name" value="RPW8"/>
    <property type="match status" value="1"/>
</dbReference>
<evidence type="ECO:0000259" key="1">
    <source>
        <dbReference type="Pfam" id="PF05659"/>
    </source>
</evidence>
<name>A0AA88W2Q4_9ASTE</name>
<dbReference type="AlphaFoldDB" id="A0AA88W2Q4"/>
<protein>
    <recommendedName>
        <fullName evidence="1">RPW8 domain-containing protein</fullName>
    </recommendedName>
</protein>
<dbReference type="EMBL" id="JAVXUP010000838">
    <property type="protein sequence ID" value="KAK3020031.1"/>
    <property type="molecule type" value="Genomic_DNA"/>
</dbReference>
<accession>A0AA88W2Q4</accession>
<keyword evidence="3" id="KW-1185">Reference proteome</keyword>
<feature type="domain" description="RPW8" evidence="1">
    <location>
        <begin position="108"/>
        <end position="169"/>
    </location>
</feature>
<sequence>MPPHNHDCIVAATNTTTAKPTTDHCTRNPQPPSPISITLTVCDVKSNDDSGDMTGGGMSNVAIVIIDFRNLGWNLFGKGSYELEEGVAVSVMVDREEDMGFSEPLFLDLLSKWKKLVQRCSTIGLLHFFDKYKYSNLLSKYNAYLWSFYQVKVQLEQINEMKELLVKINPAIVVLDDAPSGKFGGEFVDSVEALVFGLDLPLEELKELVSSRIVGWCCFLLPVGVARPL</sequence>
<evidence type="ECO:0000313" key="2">
    <source>
        <dbReference type="EMBL" id="KAK3020031.1"/>
    </source>
</evidence>
<comment type="caution">
    <text evidence="2">The sequence shown here is derived from an EMBL/GenBank/DDBJ whole genome shotgun (WGS) entry which is preliminary data.</text>
</comment>
<gene>
    <name evidence="2" type="ORF">RJ639_003281</name>
</gene>
<organism evidence="2 3">
    <name type="scientific">Escallonia herrerae</name>
    <dbReference type="NCBI Taxonomy" id="1293975"/>
    <lineage>
        <taxon>Eukaryota</taxon>
        <taxon>Viridiplantae</taxon>
        <taxon>Streptophyta</taxon>
        <taxon>Embryophyta</taxon>
        <taxon>Tracheophyta</taxon>
        <taxon>Spermatophyta</taxon>
        <taxon>Magnoliopsida</taxon>
        <taxon>eudicotyledons</taxon>
        <taxon>Gunneridae</taxon>
        <taxon>Pentapetalae</taxon>
        <taxon>asterids</taxon>
        <taxon>campanulids</taxon>
        <taxon>Escalloniales</taxon>
        <taxon>Escalloniaceae</taxon>
        <taxon>Escallonia</taxon>
    </lineage>
</organism>
<proteinExistence type="predicted"/>
<reference evidence="2" key="1">
    <citation type="submission" date="2022-12" db="EMBL/GenBank/DDBJ databases">
        <title>Draft genome assemblies for two species of Escallonia (Escalloniales).</title>
        <authorList>
            <person name="Chanderbali A."/>
            <person name="Dervinis C."/>
            <person name="Anghel I."/>
            <person name="Soltis D."/>
            <person name="Soltis P."/>
            <person name="Zapata F."/>
        </authorList>
    </citation>
    <scope>NUCLEOTIDE SEQUENCE</scope>
    <source>
        <strain evidence="2">UCBG64.0493</strain>
        <tissue evidence="2">Leaf</tissue>
    </source>
</reference>
<dbReference type="Proteomes" id="UP001188597">
    <property type="component" value="Unassembled WGS sequence"/>
</dbReference>